<dbReference type="CDD" id="cd02199">
    <property type="entry name" value="YjgF_YER057c_UK114_like_1"/>
    <property type="match status" value="1"/>
</dbReference>
<dbReference type="PANTHER" id="PTHR43760:SF1">
    <property type="entry name" value="ENDORIBONUCLEASE L-PSP_CHORISMATE MUTASE-LIKE DOMAIN-CONTAINING PROTEIN"/>
    <property type="match status" value="1"/>
</dbReference>
<evidence type="ECO:0000313" key="4">
    <source>
        <dbReference type="Proteomes" id="UP000549517"/>
    </source>
</evidence>
<proteinExistence type="predicted"/>
<dbReference type="PANTHER" id="PTHR43760">
    <property type="entry name" value="ENDORIBONUCLEASE-RELATED"/>
    <property type="match status" value="1"/>
</dbReference>
<dbReference type="GeneID" id="86842284"/>
<dbReference type="Gene3D" id="3.30.1330.40">
    <property type="entry name" value="RutC-like"/>
    <property type="match status" value="1"/>
</dbReference>
<gene>
    <name evidence="2" type="ORF">CJ198_12730</name>
    <name evidence="1" type="ORF">HLA91_10175</name>
</gene>
<reference evidence="2 3" key="1">
    <citation type="submission" date="2017-09" db="EMBL/GenBank/DDBJ databases">
        <title>Bacterial strain isolated from the female urinary microbiota.</title>
        <authorList>
            <person name="Thomas-White K."/>
            <person name="Kumar N."/>
            <person name="Forster S."/>
            <person name="Putonti C."/>
            <person name="Lawley T."/>
            <person name="Wolfe A.J."/>
        </authorList>
    </citation>
    <scope>NUCLEOTIDE SEQUENCE [LARGE SCALE GENOMIC DNA]</scope>
    <source>
        <strain evidence="2 3">UMB0680</strain>
    </source>
</reference>
<dbReference type="RefSeq" id="WP_102162983.1">
    <property type="nucleotide sequence ID" value="NZ_BAAAKH010000010.1"/>
</dbReference>
<dbReference type="EMBL" id="JABEMC010000006">
    <property type="protein sequence ID" value="NNG79731.1"/>
    <property type="molecule type" value="Genomic_DNA"/>
</dbReference>
<name>A0A2N6PES5_9MICO</name>
<sequence length="157" mass="16510">MTLMTDPAEVLRQKEITLPLPLSPAGQYSPVRQVGNLVFLSGMGPTNAPEGVPVTGKVGRDVSLAQAQHAAYLTCLNALSSLEAHCGSLSAVAGFVKVNGYVNCAPGFIDLPPIIDGFSSLINELWPESIPHARAAIGVAELPFDICVEVECVAELR</sequence>
<dbReference type="EMBL" id="PNFZ01000009">
    <property type="protein sequence ID" value="PMB97168.1"/>
    <property type="molecule type" value="Genomic_DNA"/>
</dbReference>
<dbReference type="Pfam" id="PF01042">
    <property type="entry name" value="Ribonuc_L-PSP"/>
    <property type="match status" value="1"/>
</dbReference>
<dbReference type="InterPro" id="IPR006175">
    <property type="entry name" value="YjgF/YER057c/UK114"/>
</dbReference>
<organism evidence="2 3">
    <name type="scientific">Brevibacterium luteolum</name>
    <dbReference type="NCBI Taxonomy" id="199591"/>
    <lineage>
        <taxon>Bacteria</taxon>
        <taxon>Bacillati</taxon>
        <taxon>Actinomycetota</taxon>
        <taxon>Actinomycetes</taxon>
        <taxon>Micrococcales</taxon>
        <taxon>Brevibacteriaceae</taxon>
        <taxon>Brevibacterium</taxon>
    </lineage>
</organism>
<dbReference type="AlphaFoldDB" id="A0A2N6PES5"/>
<evidence type="ECO:0000313" key="3">
    <source>
        <dbReference type="Proteomes" id="UP000235703"/>
    </source>
</evidence>
<reference evidence="1 4" key="2">
    <citation type="submission" date="2020-05" db="EMBL/GenBank/DDBJ databases">
        <title>MicrobeNet Type strains.</title>
        <authorList>
            <person name="Nicholson A.C."/>
        </authorList>
    </citation>
    <scope>NUCLEOTIDE SEQUENCE [LARGE SCALE GENOMIC DNA]</scope>
    <source>
        <strain evidence="1 4">CCUG 46604</strain>
    </source>
</reference>
<dbReference type="Proteomes" id="UP000549517">
    <property type="component" value="Unassembled WGS sequence"/>
</dbReference>
<dbReference type="InterPro" id="IPR035959">
    <property type="entry name" value="RutC-like_sf"/>
</dbReference>
<keyword evidence="3" id="KW-1185">Reference proteome</keyword>
<protein>
    <submittedName>
        <fullName evidence="1">RidA family protein</fullName>
    </submittedName>
</protein>
<accession>A0A2N6PES5</accession>
<dbReference type="SUPFAM" id="SSF55298">
    <property type="entry name" value="YjgF-like"/>
    <property type="match status" value="1"/>
</dbReference>
<dbReference type="OrthoDB" id="4548938at2"/>
<dbReference type="InterPro" id="IPR013813">
    <property type="entry name" value="Endoribo_LPSP/chorism_mut-like"/>
</dbReference>
<comment type="caution">
    <text evidence="2">The sequence shown here is derived from an EMBL/GenBank/DDBJ whole genome shotgun (WGS) entry which is preliminary data.</text>
</comment>
<dbReference type="Proteomes" id="UP000235703">
    <property type="component" value="Unassembled WGS sequence"/>
</dbReference>
<evidence type="ECO:0000313" key="1">
    <source>
        <dbReference type="EMBL" id="NNG79731.1"/>
    </source>
</evidence>
<evidence type="ECO:0000313" key="2">
    <source>
        <dbReference type="EMBL" id="PMB97168.1"/>
    </source>
</evidence>